<dbReference type="OrthoDB" id="2632108at2"/>
<evidence type="ECO:0000313" key="1">
    <source>
        <dbReference type="EMBL" id="OPH49588.1"/>
    </source>
</evidence>
<proteinExistence type="predicted"/>
<dbReference type="EMBL" id="MBTG01000038">
    <property type="protein sequence ID" value="OPH49588.1"/>
    <property type="molecule type" value="Genomic_DNA"/>
</dbReference>
<gene>
    <name evidence="1" type="ORF">BC351_36935</name>
</gene>
<keyword evidence="2" id="KW-1185">Reference proteome</keyword>
<sequence length="232" mass="26285">MEVSFEKSSSQARMATLRLDKDESVHVLHPNQIVAFQGKSAQREDSLMKLPSMYRKKRFIQSRVRGPANVMLGLPEGYSMAVVPIGPDDDLLYEFRHVLFYTEGVSFTSHLQNVKNTLITQDLVKMLFKGPGTLGLLTTGPIYQMALDAKEPLYVDISCLVAYPRNAQLRLCVYGNTLASQHMNYHWEITGKGHVLMQPCKPDRKLDEHMQSDSLLRRIAKEVIPFGGVFIK</sequence>
<dbReference type="Pfam" id="PF01987">
    <property type="entry name" value="AIM24"/>
    <property type="match status" value="1"/>
</dbReference>
<dbReference type="InterPro" id="IPR002838">
    <property type="entry name" value="AIM24"/>
</dbReference>
<dbReference type="Proteomes" id="UP000190626">
    <property type="component" value="Unassembled WGS sequence"/>
</dbReference>
<dbReference type="STRING" id="1469647.BC351_36935"/>
<dbReference type="InterPro" id="IPR036983">
    <property type="entry name" value="AIM24_sf"/>
</dbReference>
<dbReference type="RefSeq" id="WP_079418299.1">
    <property type="nucleotide sequence ID" value="NZ_MBTG01000038.1"/>
</dbReference>
<dbReference type="SUPFAM" id="SSF51219">
    <property type="entry name" value="TRAP-like"/>
    <property type="match status" value="1"/>
</dbReference>
<dbReference type="Gene3D" id="3.60.160.10">
    <property type="entry name" value="Mitochondrial biogenesis AIM24"/>
    <property type="match status" value="1"/>
</dbReference>
<dbReference type="InterPro" id="IPR016031">
    <property type="entry name" value="Trp_RNA-bd_attenuator-like_dom"/>
</dbReference>
<protein>
    <recommendedName>
        <fullName evidence="3">AIM24 family protein</fullName>
    </recommendedName>
</protein>
<dbReference type="AlphaFoldDB" id="A0A1V4HC26"/>
<evidence type="ECO:0000313" key="2">
    <source>
        <dbReference type="Proteomes" id="UP000190626"/>
    </source>
</evidence>
<accession>A0A1V4HC26</accession>
<reference evidence="2" key="1">
    <citation type="submission" date="2016-07" db="EMBL/GenBank/DDBJ databases">
        <authorList>
            <person name="Florea S."/>
            <person name="Webb J.S."/>
            <person name="Jaromczyk J."/>
            <person name="Schardl C.L."/>
        </authorList>
    </citation>
    <scope>NUCLEOTIDE SEQUENCE [LARGE SCALE GENOMIC DNA]</scope>
    <source>
        <strain evidence="2">CY1</strain>
    </source>
</reference>
<organism evidence="1 2">
    <name type="scientific">Paenibacillus ferrarius</name>
    <dbReference type="NCBI Taxonomy" id="1469647"/>
    <lineage>
        <taxon>Bacteria</taxon>
        <taxon>Bacillati</taxon>
        <taxon>Bacillota</taxon>
        <taxon>Bacilli</taxon>
        <taxon>Bacillales</taxon>
        <taxon>Paenibacillaceae</taxon>
        <taxon>Paenibacillus</taxon>
    </lineage>
</organism>
<name>A0A1V4HC26_9BACL</name>
<evidence type="ECO:0008006" key="3">
    <source>
        <dbReference type="Google" id="ProtNLM"/>
    </source>
</evidence>
<comment type="caution">
    <text evidence="1">The sequence shown here is derived from an EMBL/GenBank/DDBJ whole genome shotgun (WGS) entry which is preliminary data.</text>
</comment>